<feature type="region of interest" description="Disordered" evidence="1">
    <location>
        <begin position="49"/>
        <end position="78"/>
    </location>
</feature>
<evidence type="ECO:0000313" key="2">
    <source>
        <dbReference type="EMBL" id="RRT55647.1"/>
    </source>
</evidence>
<organism evidence="2 3">
    <name type="scientific">Ensete ventricosum</name>
    <name type="common">Abyssinian banana</name>
    <name type="synonym">Musa ensete</name>
    <dbReference type="NCBI Taxonomy" id="4639"/>
    <lineage>
        <taxon>Eukaryota</taxon>
        <taxon>Viridiplantae</taxon>
        <taxon>Streptophyta</taxon>
        <taxon>Embryophyta</taxon>
        <taxon>Tracheophyta</taxon>
        <taxon>Spermatophyta</taxon>
        <taxon>Magnoliopsida</taxon>
        <taxon>Liliopsida</taxon>
        <taxon>Zingiberales</taxon>
        <taxon>Musaceae</taxon>
        <taxon>Ensete</taxon>
    </lineage>
</organism>
<reference evidence="2 3" key="1">
    <citation type="journal article" date="2014" name="Agronomy (Basel)">
        <title>A Draft Genome Sequence for Ensete ventricosum, the Drought-Tolerant Tree Against Hunger.</title>
        <authorList>
            <person name="Harrison J."/>
            <person name="Moore K.A."/>
            <person name="Paszkiewicz K."/>
            <person name="Jones T."/>
            <person name="Grant M."/>
            <person name="Ambacheew D."/>
            <person name="Muzemil S."/>
            <person name="Studholme D.J."/>
        </authorList>
    </citation>
    <scope>NUCLEOTIDE SEQUENCE [LARGE SCALE GENOMIC DNA]</scope>
</reference>
<name>A0A426YV83_ENSVE</name>
<feature type="non-terminal residue" evidence="2">
    <location>
        <position position="1"/>
    </location>
</feature>
<comment type="caution">
    <text evidence="2">The sequence shown here is derived from an EMBL/GenBank/DDBJ whole genome shotgun (WGS) entry which is preliminary data.</text>
</comment>
<evidence type="ECO:0000313" key="3">
    <source>
        <dbReference type="Proteomes" id="UP000287651"/>
    </source>
</evidence>
<dbReference type="AlphaFoldDB" id="A0A426YV83"/>
<protein>
    <submittedName>
        <fullName evidence="2">Uncharacterized protein</fullName>
    </submittedName>
</protein>
<sequence length="78" mass="8057">GALGVDDLTTSDSNTQLCVCKGALGADGPTATRNSTSAEGHLGWMVPRRATVARNSTEGRSKTDGLMAHNDNEGNPSR</sequence>
<evidence type="ECO:0000256" key="1">
    <source>
        <dbReference type="SAM" id="MobiDB-lite"/>
    </source>
</evidence>
<dbReference type="EMBL" id="AMZH03009987">
    <property type="protein sequence ID" value="RRT55647.1"/>
    <property type="molecule type" value="Genomic_DNA"/>
</dbReference>
<dbReference type="Proteomes" id="UP000287651">
    <property type="component" value="Unassembled WGS sequence"/>
</dbReference>
<proteinExistence type="predicted"/>
<gene>
    <name evidence="2" type="ORF">B296_00037058</name>
</gene>
<accession>A0A426YV83</accession>